<evidence type="ECO:0000313" key="11">
    <source>
        <dbReference type="Proteomes" id="UP001151518"/>
    </source>
</evidence>
<comment type="function">
    <text evidence="8">Assembly factor required for Rieske Fe-S protein RIP1 incorporation into the cytochrome b-c1 (CIII) complex. Functions as a chaperone, binding to this subunit within the mitochondrial matrix and stabilizing it prior to its translocation and insertion into the late CIII dimeric intermediate within the mitochondrial inner membrane. Modulates the mitochondrial matrix zinc pool.</text>
</comment>
<dbReference type="AlphaFoldDB" id="A0A9W8KYE5"/>
<comment type="subcellular location">
    <subcellularLocation>
        <location evidence="1">Mitochondrion matrix</location>
    </subcellularLocation>
</comment>
<protein>
    <recommendedName>
        <fullName evidence="4">Mitochondrial zinc maintenance protein 1, mitochondrial</fullName>
    </recommendedName>
</protein>
<keyword evidence="6" id="KW-0496">Mitochondrion</keyword>
<keyword evidence="5" id="KW-0809">Transit peptide</keyword>
<evidence type="ECO:0000256" key="6">
    <source>
        <dbReference type="ARBA" id="ARBA00023128"/>
    </source>
</evidence>
<evidence type="ECO:0000256" key="3">
    <source>
        <dbReference type="ARBA" id="ARBA00011589"/>
    </source>
</evidence>
<dbReference type="InterPro" id="IPR008011">
    <property type="entry name" value="Complex1_LYR_dom"/>
</dbReference>
<evidence type="ECO:0000256" key="2">
    <source>
        <dbReference type="ARBA" id="ARBA00009949"/>
    </source>
</evidence>
<feature type="domain" description="Complex 1 LYR protein" evidence="9">
    <location>
        <begin position="11"/>
        <end position="61"/>
    </location>
</feature>
<dbReference type="PANTHER" id="PTHR46749:SF1">
    <property type="entry name" value="COMPLEX III ASSEMBLY FACTOR LYRM7"/>
    <property type="match status" value="1"/>
</dbReference>
<name>A0A9W8KYE5_9FUNG</name>
<evidence type="ECO:0000256" key="4">
    <source>
        <dbReference type="ARBA" id="ARBA00015108"/>
    </source>
</evidence>
<evidence type="ECO:0000256" key="8">
    <source>
        <dbReference type="ARBA" id="ARBA00025268"/>
    </source>
</evidence>
<dbReference type="PANTHER" id="PTHR46749">
    <property type="entry name" value="COMPLEX III ASSEMBLY FACTOR LYRM7"/>
    <property type="match status" value="1"/>
</dbReference>
<sequence length="112" mass="13098">MSSSNRARIAYRRLLKIQRKRFAGDPPVITAAQAQTRKEFENNKAVTDEKKIQKLLKHAENVELVIRKYVVQAPRDLEKQNTYNVKFTSEHALRDRHPILIKSSLQKKDKSE</sequence>
<dbReference type="InterPro" id="IPR050435">
    <property type="entry name" value="MZM1/LYRM7"/>
</dbReference>
<evidence type="ECO:0000256" key="7">
    <source>
        <dbReference type="ARBA" id="ARBA00023186"/>
    </source>
</evidence>
<proteinExistence type="inferred from homology"/>
<comment type="similarity">
    <text evidence="2">Belongs to the complex I LYR family. MZM1 subfamily.</text>
</comment>
<evidence type="ECO:0000256" key="5">
    <source>
        <dbReference type="ARBA" id="ARBA00022946"/>
    </source>
</evidence>
<accession>A0A9W8KYE5</accession>
<comment type="caution">
    <text evidence="10">The sequence shown here is derived from an EMBL/GenBank/DDBJ whole genome shotgun (WGS) entry which is preliminary data.</text>
</comment>
<comment type="subunit">
    <text evidence="3">Interacts with RIP1.</text>
</comment>
<dbReference type="GO" id="GO:0034551">
    <property type="term" value="P:mitochondrial respiratory chain complex III assembly"/>
    <property type="evidence" value="ECO:0007669"/>
    <property type="project" value="InterPro"/>
</dbReference>
<gene>
    <name evidence="10" type="ORF">GGI25_001397</name>
</gene>
<dbReference type="GO" id="GO:0005759">
    <property type="term" value="C:mitochondrial matrix"/>
    <property type="evidence" value="ECO:0007669"/>
    <property type="project" value="UniProtKB-SubCell"/>
</dbReference>
<keyword evidence="7" id="KW-0143">Chaperone</keyword>
<dbReference type="InterPro" id="IPR045298">
    <property type="entry name" value="Complex1_LYR_LYRM7"/>
</dbReference>
<reference evidence="10" key="1">
    <citation type="submission" date="2022-07" db="EMBL/GenBank/DDBJ databases">
        <title>Phylogenomic reconstructions and comparative analyses of Kickxellomycotina fungi.</title>
        <authorList>
            <person name="Reynolds N.K."/>
            <person name="Stajich J.E."/>
            <person name="Barry K."/>
            <person name="Grigoriev I.V."/>
            <person name="Crous P."/>
            <person name="Smith M.E."/>
        </authorList>
    </citation>
    <scope>NUCLEOTIDE SEQUENCE</scope>
    <source>
        <strain evidence="10">NRRL 3115</strain>
    </source>
</reference>
<evidence type="ECO:0000259" key="9">
    <source>
        <dbReference type="Pfam" id="PF05347"/>
    </source>
</evidence>
<dbReference type="GO" id="GO:0044183">
    <property type="term" value="F:protein folding chaperone"/>
    <property type="evidence" value="ECO:0007669"/>
    <property type="project" value="TreeGrafter"/>
</dbReference>
<dbReference type="OrthoDB" id="529194at2759"/>
<evidence type="ECO:0000256" key="1">
    <source>
        <dbReference type="ARBA" id="ARBA00004305"/>
    </source>
</evidence>
<dbReference type="Pfam" id="PF05347">
    <property type="entry name" value="Complex1_LYR"/>
    <property type="match status" value="1"/>
</dbReference>
<evidence type="ECO:0000313" key="10">
    <source>
        <dbReference type="EMBL" id="KAJ2679474.1"/>
    </source>
</evidence>
<organism evidence="10 11">
    <name type="scientific">Coemansia spiralis</name>
    <dbReference type="NCBI Taxonomy" id="417178"/>
    <lineage>
        <taxon>Eukaryota</taxon>
        <taxon>Fungi</taxon>
        <taxon>Fungi incertae sedis</taxon>
        <taxon>Zoopagomycota</taxon>
        <taxon>Kickxellomycotina</taxon>
        <taxon>Kickxellomycetes</taxon>
        <taxon>Kickxellales</taxon>
        <taxon>Kickxellaceae</taxon>
        <taxon>Coemansia</taxon>
    </lineage>
</organism>
<dbReference type="EMBL" id="JANBTW010000011">
    <property type="protein sequence ID" value="KAJ2679474.1"/>
    <property type="molecule type" value="Genomic_DNA"/>
</dbReference>
<dbReference type="Proteomes" id="UP001151518">
    <property type="component" value="Unassembled WGS sequence"/>
</dbReference>
<dbReference type="CDD" id="cd20267">
    <property type="entry name" value="Complex1_LYR_LYRM7"/>
    <property type="match status" value="1"/>
</dbReference>